<dbReference type="Gene3D" id="3.40.630.30">
    <property type="match status" value="1"/>
</dbReference>
<keyword evidence="2" id="KW-0012">Acyltransferase</keyword>
<evidence type="ECO:0000256" key="2">
    <source>
        <dbReference type="ARBA" id="ARBA00023315"/>
    </source>
</evidence>
<sequence>MIVERGDPRDPQVTALLHASHALMESLFPPEDNHYLSIDALCVPEVHFFAARDGDAVLGCGAFKVMGDYGEVKSMFTAEAGRGKGVASAVLNAIEAQARDLGLKDLKLETGDLLHAAHKLYAKHGFTICGPFGDYTENKSSVFMEKPLSVAP</sequence>
<dbReference type="GO" id="GO:0016747">
    <property type="term" value="F:acyltransferase activity, transferring groups other than amino-acyl groups"/>
    <property type="evidence" value="ECO:0007669"/>
    <property type="project" value="InterPro"/>
</dbReference>
<dbReference type="SUPFAM" id="SSF55729">
    <property type="entry name" value="Acyl-CoA N-acyltransferases (Nat)"/>
    <property type="match status" value="1"/>
</dbReference>
<dbReference type="InterPro" id="IPR016181">
    <property type="entry name" value="Acyl_CoA_acyltransferase"/>
</dbReference>
<dbReference type="OrthoDB" id="9803233at2"/>
<dbReference type="Pfam" id="PF00583">
    <property type="entry name" value="Acetyltransf_1"/>
    <property type="match status" value="1"/>
</dbReference>
<dbReference type="EMBL" id="FNOI01000002">
    <property type="protein sequence ID" value="SDW66392.1"/>
    <property type="molecule type" value="Genomic_DNA"/>
</dbReference>
<evidence type="ECO:0000256" key="1">
    <source>
        <dbReference type="ARBA" id="ARBA00022679"/>
    </source>
</evidence>
<reference evidence="5" key="1">
    <citation type="submission" date="2016-10" db="EMBL/GenBank/DDBJ databases">
        <authorList>
            <person name="Varghese N."/>
            <person name="Submissions S."/>
        </authorList>
    </citation>
    <scope>NUCLEOTIDE SEQUENCE [LARGE SCALE GENOMIC DNA]</scope>
    <source>
        <strain evidence="5">DSM 26922</strain>
    </source>
</reference>
<evidence type="ECO:0000313" key="5">
    <source>
        <dbReference type="Proteomes" id="UP000199441"/>
    </source>
</evidence>
<organism evidence="4 5">
    <name type="scientific">Litoreibacter albidus</name>
    <dbReference type="NCBI Taxonomy" id="670155"/>
    <lineage>
        <taxon>Bacteria</taxon>
        <taxon>Pseudomonadati</taxon>
        <taxon>Pseudomonadota</taxon>
        <taxon>Alphaproteobacteria</taxon>
        <taxon>Rhodobacterales</taxon>
        <taxon>Roseobacteraceae</taxon>
        <taxon>Litoreibacter</taxon>
    </lineage>
</organism>
<dbReference type="Proteomes" id="UP000199441">
    <property type="component" value="Unassembled WGS sequence"/>
</dbReference>
<feature type="domain" description="N-acetyltransferase" evidence="3">
    <location>
        <begin position="1"/>
        <end position="149"/>
    </location>
</feature>
<proteinExistence type="predicted"/>
<dbReference type="RefSeq" id="WP_089946187.1">
    <property type="nucleotide sequence ID" value="NZ_FNOI01000002.1"/>
</dbReference>
<evidence type="ECO:0000313" key="4">
    <source>
        <dbReference type="EMBL" id="SDW66392.1"/>
    </source>
</evidence>
<dbReference type="PANTHER" id="PTHR43877">
    <property type="entry name" value="AMINOALKYLPHOSPHONATE N-ACETYLTRANSFERASE-RELATED-RELATED"/>
    <property type="match status" value="1"/>
</dbReference>
<keyword evidence="1 4" id="KW-0808">Transferase</keyword>
<name>A0A1H2VDL9_9RHOB</name>
<dbReference type="PROSITE" id="PS51186">
    <property type="entry name" value="GNAT"/>
    <property type="match status" value="1"/>
</dbReference>
<dbReference type="InterPro" id="IPR000182">
    <property type="entry name" value="GNAT_dom"/>
</dbReference>
<gene>
    <name evidence="4" type="ORF">SAMN04488001_1488</name>
</gene>
<accession>A0A1H2VDL9</accession>
<evidence type="ECO:0000259" key="3">
    <source>
        <dbReference type="PROSITE" id="PS51186"/>
    </source>
</evidence>
<dbReference type="InterPro" id="IPR050832">
    <property type="entry name" value="Bact_Acetyltransf"/>
</dbReference>
<keyword evidence="5" id="KW-1185">Reference proteome</keyword>
<dbReference type="PANTHER" id="PTHR43877:SF5">
    <property type="entry name" value="BLL8307 PROTEIN"/>
    <property type="match status" value="1"/>
</dbReference>
<protein>
    <submittedName>
        <fullName evidence="4">Putative acetyltransferase</fullName>
    </submittedName>
</protein>
<dbReference type="AlphaFoldDB" id="A0A1H2VDL9"/>
<dbReference type="STRING" id="670155.SAMN04488001_1488"/>
<dbReference type="CDD" id="cd04301">
    <property type="entry name" value="NAT_SF"/>
    <property type="match status" value="1"/>
</dbReference>